<gene>
    <name evidence="1" type="ORF">ILYODFUR_016513</name>
</gene>
<keyword evidence="2" id="KW-1185">Reference proteome</keyword>
<dbReference type="Proteomes" id="UP001482620">
    <property type="component" value="Unassembled WGS sequence"/>
</dbReference>
<evidence type="ECO:0000313" key="2">
    <source>
        <dbReference type="Proteomes" id="UP001482620"/>
    </source>
</evidence>
<comment type="caution">
    <text evidence="1">The sequence shown here is derived from an EMBL/GenBank/DDBJ whole genome shotgun (WGS) entry which is preliminary data.</text>
</comment>
<proteinExistence type="predicted"/>
<organism evidence="1 2">
    <name type="scientific">Ilyodon furcidens</name>
    <name type="common">goldbreast splitfin</name>
    <dbReference type="NCBI Taxonomy" id="33524"/>
    <lineage>
        <taxon>Eukaryota</taxon>
        <taxon>Metazoa</taxon>
        <taxon>Chordata</taxon>
        <taxon>Craniata</taxon>
        <taxon>Vertebrata</taxon>
        <taxon>Euteleostomi</taxon>
        <taxon>Actinopterygii</taxon>
        <taxon>Neopterygii</taxon>
        <taxon>Teleostei</taxon>
        <taxon>Neoteleostei</taxon>
        <taxon>Acanthomorphata</taxon>
        <taxon>Ovalentaria</taxon>
        <taxon>Atherinomorphae</taxon>
        <taxon>Cyprinodontiformes</taxon>
        <taxon>Goodeidae</taxon>
        <taxon>Ilyodon</taxon>
    </lineage>
</organism>
<protein>
    <submittedName>
        <fullName evidence="1">Uncharacterized protein</fullName>
    </submittedName>
</protein>
<dbReference type="EMBL" id="JAHRIQ010013092">
    <property type="protein sequence ID" value="MEQ2225347.1"/>
    <property type="molecule type" value="Genomic_DNA"/>
</dbReference>
<reference evidence="1 2" key="1">
    <citation type="submission" date="2021-06" db="EMBL/GenBank/DDBJ databases">
        <authorList>
            <person name="Palmer J.M."/>
        </authorList>
    </citation>
    <scope>NUCLEOTIDE SEQUENCE [LARGE SCALE GENOMIC DNA]</scope>
    <source>
        <strain evidence="2">if_2019</strain>
        <tissue evidence="1">Muscle</tissue>
    </source>
</reference>
<accession>A0ABV0SXM5</accession>
<name>A0ABV0SXM5_9TELE</name>
<sequence length="112" mass="12700">MCQRRQRLQENFNWLSSYCATSSATGFFPIRGECGNAEFCRPLLENLCSAISDCDAEASDIKIGFLLFLPICVSSPCRAPFLSGLRETLAFELLPRLFLLMENTERGRTREH</sequence>
<evidence type="ECO:0000313" key="1">
    <source>
        <dbReference type="EMBL" id="MEQ2225347.1"/>
    </source>
</evidence>